<evidence type="ECO:0000313" key="11">
    <source>
        <dbReference type="EMBL" id="GAA0430337.1"/>
    </source>
</evidence>
<evidence type="ECO:0000256" key="2">
    <source>
        <dbReference type="ARBA" id="ARBA00022814"/>
    </source>
</evidence>
<dbReference type="PRINTS" id="PR00338">
    <property type="entry name" value="NUSGTNSCPFCT"/>
</dbReference>
<reference evidence="11 12" key="1">
    <citation type="journal article" date="2019" name="Int. J. Syst. Evol. Microbiol.">
        <title>The Global Catalogue of Microorganisms (GCM) 10K type strain sequencing project: providing services to taxonomists for standard genome sequencing and annotation.</title>
        <authorList>
            <consortium name="The Broad Institute Genomics Platform"/>
            <consortium name="The Broad Institute Genome Sequencing Center for Infectious Disease"/>
            <person name="Wu L."/>
            <person name="Ma J."/>
        </authorList>
    </citation>
    <scope>NUCLEOTIDE SEQUENCE [LARGE SCALE GENOMIC DNA]</scope>
    <source>
        <strain evidence="11 12">JCM 4788</strain>
    </source>
</reference>
<evidence type="ECO:0000256" key="8">
    <source>
        <dbReference type="SAM" id="MobiDB-lite"/>
    </source>
</evidence>
<dbReference type="InterPro" id="IPR006645">
    <property type="entry name" value="NGN-like_dom"/>
</dbReference>
<accession>A0ABN0Z2S5</accession>
<dbReference type="InterPro" id="IPR036735">
    <property type="entry name" value="NGN_dom_sf"/>
</dbReference>
<evidence type="ECO:0000256" key="7">
    <source>
        <dbReference type="RuleBase" id="RU000538"/>
    </source>
</evidence>
<dbReference type="RefSeq" id="WP_344031112.1">
    <property type="nucleotide sequence ID" value="NZ_BAAABX010000063.1"/>
</dbReference>
<dbReference type="InterPro" id="IPR014722">
    <property type="entry name" value="Rib_uL2_dom2"/>
</dbReference>
<feature type="compositionally biased region" description="Acidic residues" evidence="8">
    <location>
        <begin position="40"/>
        <end position="51"/>
    </location>
</feature>
<keyword evidence="1 5" id="KW-0806">Transcription termination</keyword>
<proteinExistence type="inferred from homology"/>
<protein>
    <recommendedName>
        <fullName evidence="5 6">Transcription termination/antitermination protein NusG</fullName>
    </recommendedName>
</protein>
<evidence type="ECO:0000256" key="3">
    <source>
        <dbReference type="ARBA" id="ARBA00023015"/>
    </source>
</evidence>
<keyword evidence="12" id="KW-1185">Reference proteome</keyword>
<comment type="similarity">
    <text evidence="5 7">Belongs to the NusG family.</text>
</comment>
<feature type="region of interest" description="Disordered" evidence="8">
    <location>
        <begin position="1"/>
        <end position="51"/>
    </location>
</feature>
<feature type="compositionally biased region" description="Low complexity" evidence="8">
    <location>
        <begin position="8"/>
        <end position="39"/>
    </location>
</feature>
<feature type="domain" description="NusG-like N-terminal" evidence="9">
    <location>
        <begin position="90"/>
        <end position="198"/>
    </location>
</feature>
<dbReference type="Pfam" id="PF02357">
    <property type="entry name" value="NusG"/>
    <property type="match status" value="1"/>
</dbReference>
<evidence type="ECO:0000256" key="6">
    <source>
        <dbReference type="NCBIfam" id="TIGR00922"/>
    </source>
</evidence>
<keyword evidence="4 5" id="KW-0804">Transcription</keyword>
<evidence type="ECO:0000259" key="9">
    <source>
        <dbReference type="SMART" id="SM00738"/>
    </source>
</evidence>
<dbReference type="PROSITE" id="PS01014">
    <property type="entry name" value="NUSG"/>
    <property type="match status" value="1"/>
</dbReference>
<comment type="caution">
    <text evidence="11">The sequence shown here is derived from an EMBL/GenBank/DDBJ whole genome shotgun (WGS) entry which is preliminary data.</text>
</comment>
<organism evidence="11 12">
    <name type="scientific">Streptomyces luteireticuli</name>
    <dbReference type="NCBI Taxonomy" id="173858"/>
    <lineage>
        <taxon>Bacteria</taxon>
        <taxon>Bacillati</taxon>
        <taxon>Actinomycetota</taxon>
        <taxon>Actinomycetes</taxon>
        <taxon>Kitasatosporales</taxon>
        <taxon>Streptomycetaceae</taxon>
        <taxon>Streptomyces</taxon>
    </lineage>
</organism>
<evidence type="ECO:0000313" key="12">
    <source>
        <dbReference type="Proteomes" id="UP001500879"/>
    </source>
</evidence>
<dbReference type="InterPro" id="IPR047050">
    <property type="entry name" value="NGN"/>
</dbReference>
<dbReference type="InterPro" id="IPR001062">
    <property type="entry name" value="Transcrpt_antiterm_NusG"/>
</dbReference>
<dbReference type="SUPFAM" id="SSF50104">
    <property type="entry name" value="Translation proteins SH3-like domain"/>
    <property type="match status" value="1"/>
</dbReference>
<gene>
    <name evidence="5" type="primary">nusG</name>
    <name evidence="11" type="ORF">GCM10010357_60010</name>
</gene>
<comment type="function">
    <text evidence="5 7">Participates in transcription elongation, termination and antitermination.</text>
</comment>
<sequence length="280" mass="30189">MSDPNLNPDAVEPVEAAAEADVDAAVPAEVEGDAAAAEQEPAEAAEDAGEEIAAEAEEVVEAAAAAAEETEEAEVVDPVAALREELRGLPGEWYVIHTYAGYENRVKTNLEQRAVSLNVEDYIFQAEVPQEEVVQIKNGDRRTVRQNKLPGYVLVRMDLTNESWGVVRNTPGVTGFVGNAYDPYPLTLDEIVKMLAPEAEAKAAKEAAEAEGRPAPSRKVEVQVLDFEVGDSVTVTDGPFATLQATINEINADSKKVKGLVEIFGRETPVELSFDQIQKN</sequence>
<dbReference type="NCBIfam" id="TIGR00922">
    <property type="entry name" value="nusG"/>
    <property type="match status" value="1"/>
</dbReference>
<keyword evidence="2 5" id="KW-0889">Transcription antitermination</keyword>
<dbReference type="Gene3D" id="2.30.30.30">
    <property type="match status" value="1"/>
</dbReference>
<dbReference type="EMBL" id="BAAABX010000063">
    <property type="protein sequence ID" value="GAA0430337.1"/>
    <property type="molecule type" value="Genomic_DNA"/>
</dbReference>
<dbReference type="InterPro" id="IPR015869">
    <property type="entry name" value="Transcrpt_antiterm_NusG_bac_CS"/>
</dbReference>
<dbReference type="CDD" id="cd09891">
    <property type="entry name" value="NGN_Bact_1"/>
    <property type="match status" value="1"/>
</dbReference>
<dbReference type="InterPro" id="IPR005824">
    <property type="entry name" value="KOW"/>
</dbReference>
<dbReference type="InterPro" id="IPR008991">
    <property type="entry name" value="Translation_prot_SH3-like_sf"/>
</dbReference>
<evidence type="ECO:0000256" key="1">
    <source>
        <dbReference type="ARBA" id="ARBA00022472"/>
    </source>
</evidence>
<dbReference type="SMART" id="SM00739">
    <property type="entry name" value="KOW"/>
    <property type="match status" value="1"/>
</dbReference>
<dbReference type="CDD" id="cd06091">
    <property type="entry name" value="KOW_NusG"/>
    <property type="match status" value="1"/>
</dbReference>
<dbReference type="Gene3D" id="3.30.70.940">
    <property type="entry name" value="NusG, N-terminal domain"/>
    <property type="match status" value="1"/>
</dbReference>
<dbReference type="Proteomes" id="UP001500879">
    <property type="component" value="Unassembled WGS sequence"/>
</dbReference>
<dbReference type="SUPFAM" id="SSF82679">
    <property type="entry name" value="N-utilization substance G protein NusG, N-terminal domain"/>
    <property type="match status" value="1"/>
</dbReference>
<name>A0ABN0Z2S5_9ACTN</name>
<dbReference type="SMART" id="SM00738">
    <property type="entry name" value="NGN"/>
    <property type="match status" value="1"/>
</dbReference>
<evidence type="ECO:0000256" key="5">
    <source>
        <dbReference type="HAMAP-Rule" id="MF_00948"/>
    </source>
</evidence>
<evidence type="ECO:0000259" key="10">
    <source>
        <dbReference type="SMART" id="SM00739"/>
    </source>
</evidence>
<dbReference type="HAMAP" id="MF_00948">
    <property type="entry name" value="NusG"/>
    <property type="match status" value="1"/>
</dbReference>
<dbReference type="InterPro" id="IPR043425">
    <property type="entry name" value="NusG-like"/>
</dbReference>
<keyword evidence="3 5" id="KW-0805">Transcription regulation</keyword>
<dbReference type="PANTHER" id="PTHR30265">
    <property type="entry name" value="RHO-INTERACTING TRANSCRIPTION TERMINATION FACTOR NUSG"/>
    <property type="match status" value="1"/>
</dbReference>
<feature type="domain" description="KOW" evidence="10">
    <location>
        <begin position="226"/>
        <end position="253"/>
    </location>
</feature>
<evidence type="ECO:0000256" key="4">
    <source>
        <dbReference type="ARBA" id="ARBA00023163"/>
    </source>
</evidence>
<dbReference type="PANTHER" id="PTHR30265:SF2">
    <property type="entry name" value="TRANSCRIPTION TERMINATION_ANTITERMINATION PROTEIN NUSG"/>
    <property type="match status" value="1"/>
</dbReference>